<keyword evidence="4" id="KW-1185">Reference proteome</keyword>
<sequence>MKRIFFDEHEHWEAFKKKHEVRIRPIVIKEVEKFRDCGNPKNGFKLYVCEGCHDVRHVPCRCKGRFCTKCSVGENEEWSRILTEDVLQVNHRNVIFAIDENLREIFLWNRKLLKPLMDEAAKLITEFFQKKAKVTPGIIAGLHMFGSRANLNPHVHMLVTMGGITKKGGVEDIRLYSFYDASGNNGRRSC</sequence>
<reference evidence="4" key="1">
    <citation type="journal article" date="2019" name="Int. J. Syst. Evol. Microbiol.">
        <title>The Global Catalogue of Microorganisms (GCM) 10K type strain sequencing project: providing services to taxonomists for standard genome sequencing and annotation.</title>
        <authorList>
            <consortium name="The Broad Institute Genomics Platform"/>
            <consortium name="The Broad Institute Genome Sequencing Center for Infectious Disease"/>
            <person name="Wu L."/>
            <person name="Ma J."/>
        </authorList>
    </citation>
    <scope>NUCLEOTIDE SEQUENCE [LARGE SCALE GENOMIC DNA]</scope>
    <source>
        <strain evidence="4">R28</strain>
    </source>
</reference>
<dbReference type="Pfam" id="PF14319">
    <property type="entry name" value="Zn_Tnp_IS91"/>
    <property type="match status" value="1"/>
</dbReference>
<dbReference type="InterPro" id="IPR007069">
    <property type="entry name" value="Transposase_32"/>
</dbReference>
<comment type="caution">
    <text evidence="3">The sequence shown here is derived from an EMBL/GenBank/DDBJ whole genome shotgun (WGS) entry which is preliminary data.</text>
</comment>
<dbReference type="Pfam" id="PF04986">
    <property type="entry name" value="Y2_Tnp"/>
    <property type="match status" value="1"/>
</dbReference>
<dbReference type="EMBL" id="JBHUHQ010000014">
    <property type="protein sequence ID" value="MFD2044223.1"/>
    <property type="molecule type" value="Genomic_DNA"/>
</dbReference>
<dbReference type="PANTHER" id="PTHR37023:SF1">
    <property type="entry name" value="ISSOD25 TRANSPOSASE TNPA_ISSOD25"/>
    <property type="match status" value="1"/>
</dbReference>
<feature type="domain" description="Transposase zinc-binding" evidence="2">
    <location>
        <begin position="9"/>
        <end position="98"/>
    </location>
</feature>
<dbReference type="Proteomes" id="UP001597383">
    <property type="component" value="Unassembled WGS sequence"/>
</dbReference>
<evidence type="ECO:0000259" key="2">
    <source>
        <dbReference type="Pfam" id="PF14319"/>
    </source>
</evidence>
<evidence type="ECO:0000313" key="3">
    <source>
        <dbReference type="EMBL" id="MFD2044223.1"/>
    </source>
</evidence>
<proteinExistence type="predicted"/>
<organism evidence="3 4">
    <name type="scientific">Ornithinibacillus salinisoli</name>
    <dbReference type="NCBI Taxonomy" id="1848459"/>
    <lineage>
        <taxon>Bacteria</taxon>
        <taxon>Bacillati</taxon>
        <taxon>Bacillota</taxon>
        <taxon>Bacilli</taxon>
        <taxon>Bacillales</taxon>
        <taxon>Bacillaceae</taxon>
        <taxon>Ornithinibacillus</taxon>
    </lineage>
</organism>
<evidence type="ECO:0000313" key="4">
    <source>
        <dbReference type="Proteomes" id="UP001597383"/>
    </source>
</evidence>
<name>A0ABW4VXH8_9BACI</name>
<dbReference type="PANTHER" id="PTHR37023">
    <property type="entry name" value="TRANSPOSASE"/>
    <property type="match status" value="1"/>
</dbReference>
<dbReference type="RefSeq" id="WP_377556533.1">
    <property type="nucleotide sequence ID" value="NZ_JBHUHQ010000014.1"/>
</dbReference>
<accession>A0ABW4VXH8</accession>
<protein>
    <submittedName>
        <fullName evidence="3">Transposase zinc-binding domain-containing protein</fullName>
    </submittedName>
</protein>
<gene>
    <name evidence="3" type="ORF">ACFSJF_08100</name>
</gene>
<dbReference type="InterPro" id="IPR026889">
    <property type="entry name" value="Zn_Tnp"/>
</dbReference>
<feature type="domain" description="Transposase IS801/IS1294" evidence="1">
    <location>
        <begin position="137"/>
        <end position="171"/>
    </location>
</feature>
<evidence type="ECO:0000259" key="1">
    <source>
        <dbReference type="Pfam" id="PF04986"/>
    </source>
</evidence>